<accession>A0ABU2NJ19</accession>
<keyword evidence="2" id="KW-1185">Reference proteome</keyword>
<evidence type="ECO:0000313" key="2">
    <source>
        <dbReference type="Proteomes" id="UP001183202"/>
    </source>
</evidence>
<comment type="caution">
    <text evidence="1">The sequence shown here is derived from an EMBL/GenBank/DDBJ whole genome shotgun (WGS) entry which is preliminary data.</text>
</comment>
<dbReference type="InterPro" id="IPR010296">
    <property type="entry name" value="DUF899_thioredox"/>
</dbReference>
<gene>
    <name evidence="1" type="ORF">RM445_30895</name>
</gene>
<name>A0ABU2NJ19_9PSEU</name>
<dbReference type="Proteomes" id="UP001183202">
    <property type="component" value="Unassembled WGS sequence"/>
</dbReference>
<sequence length="253" mass="27536">MTNDHPASAPPVVDVAAWQAARDPLMAREKAHMREGDAIAAARRRLPMVEVDGTTKVVGVGGPVAFIDLFQGRDVLLVHKHMWHDGIPIEGQCMGCTINTWHIQRAGVYLRARGVSLAVLTSGSWDEVAPFVEFMGYTEPWYSVRGLDGPVGDDMGPVACFLRDGDKVFFTYATVSRGTEVAAGVFALLDMTPYGRGEAWEETPAGWPEGHDSCWFWRTDADGVATWGPTGRPVAQWTRPGATPVVDGPGNYH</sequence>
<protein>
    <submittedName>
        <fullName evidence="1">DUF899 family protein</fullName>
    </submittedName>
</protein>
<dbReference type="EMBL" id="JAVREJ010000051">
    <property type="protein sequence ID" value="MDT0353899.1"/>
    <property type="molecule type" value="Genomic_DNA"/>
</dbReference>
<proteinExistence type="predicted"/>
<organism evidence="1 2">
    <name type="scientific">Pseudonocardia charpentierae</name>
    <dbReference type="NCBI Taxonomy" id="3075545"/>
    <lineage>
        <taxon>Bacteria</taxon>
        <taxon>Bacillati</taxon>
        <taxon>Actinomycetota</taxon>
        <taxon>Actinomycetes</taxon>
        <taxon>Pseudonocardiales</taxon>
        <taxon>Pseudonocardiaceae</taxon>
        <taxon>Pseudonocardia</taxon>
    </lineage>
</organism>
<dbReference type="Pfam" id="PF05988">
    <property type="entry name" value="DUF899"/>
    <property type="match status" value="1"/>
</dbReference>
<evidence type="ECO:0000313" key="1">
    <source>
        <dbReference type="EMBL" id="MDT0353899.1"/>
    </source>
</evidence>
<reference evidence="2" key="1">
    <citation type="submission" date="2023-07" db="EMBL/GenBank/DDBJ databases">
        <title>30 novel species of actinomycetes from the DSMZ collection.</title>
        <authorList>
            <person name="Nouioui I."/>
        </authorList>
    </citation>
    <scope>NUCLEOTIDE SEQUENCE [LARGE SCALE GENOMIC DNA]</scope>
    <source>
        <strain evidence="2">DSM 45834</strain>
    </source>
</reference>
<dbReference type="RefSeq" id="WP_311560409.1">
    <property type="nucleotide sequence ID" value="NZ_JAVREJ010000051.1"/>
</dbReference>